<dbReference type="RefSeq" id="WP_091456832.1">
    <property type="nucleotide sequence ID" value="NZ_FMZZ01000020.1"/>
</dbReference>
<feature type="transmembrane region" description="Helical" evidence="2">
    <location>
        <begin position="33"/>
        <end position="53"/>
    </location>
</feature>
<reference evidence="4" key="1">
    <citation type="submission" date="2016-10" db="EMBL/GenBank/DDBJ databases">
        <authorList>
            <person name="Varghese N."/>
            <person name="Submissions S."/>
        </authorList>
    </citation>
    <scope>NUCLEOTIDE SEQUENCE [LARGE SCALE GENOMIC DNA]</scope>
    <source>
        <strain evidence="4">IBRC-M 10403</strain>
    </source>
</reference>
<sequence>MSEDSRGPWPGQFAPPQRFLAPVPPPPPKSTRLWVGLSALAAVLLAAVTWLVVATTTGPSGAPAADVDQGTSVVTARDGRSRLTLPTQWKELPPEYRGEASVLTYGQIYQERYVMVITDEKAGFADFADFEETAIDSMAAMPDYATVDQGEELTVGGHPAVRYEVTTKITGVDALFWYTLVNGENGYYQVISWTLAERRESAEPALRQIVSTFEEIPG</sequence>
<accession>A0A1G6Y586</accession>
<dbReference type="AlphaFoldDB" id="A0A1G6Y586"/>
<keyword evidence="2" id="KW-0812">Transmembrane</keyword>
<evidence type="ECO:0000256" key="1">
    <source>
        <dbReference type="SAM" id="MobiDB-lite"/>
    </source>
</evidence>
<name>A0A1G6Y586_9PSEU</name>
<proteinExistence type="predicted"/>
<gene>
    <name evidence="3" type="ORF">SAMN05216174_12033</name>
</gene>
<evidence type="ECO:0008006" key="5">
    <source>
        <dbReference type="Google" id="ProtNLM"/>
    </source>
</evidence>
<dbReference type="Proteomes" id="UP000199501">
    <property type="component" value="Unassembled WGS sequence"/>
</dbReference>
<evidence type="ECO:0000256" key="2">
    <source>
        <dbReference type="SAM" id="Phobius"/>
    </source>
</evidence>
<protein>
    <recommendedName>
        <fullName evidence="5">Alanine and proline-rich secreted protein Apa</fullName>
    </recommendedName>
</protein>
<organism evidence="3 4">
    <name type="scientific">Actinokineospora iranica</name>
    <dbReference type="NCBI Taxonomy" id="1271860"/>
    <lineage>
        <taxon>Bacteria</taxon>
        <taxon>Bacillati</taxon>
        <taxon>Actinomycetota</taxon>
        <taxon>Actinomycetes</taxon>
        <taxon>Pseudonocardiales</taxon>
        <taxon>Pseudonocardiaceae</taxon>
        <taxon>Actinokineospora</taxon>
    </lineage>
</organism>
<keyword evidence="2" id="KW-1133">Transmembrane helix</keyword>
<evidence type="ECO:0000313" key="4">
    <source>
        <dbReference type="Proteomes" id="UP000199501"/>
    </source>
</evidence>
<dbReference type="EMBL" id="FMZZ01000020">
    <property type="protein sequence ID" value="SDD85579.1"/>
    <property type="molecule type" value="Genomic_DNA"/>
</dbReference>
<dbReference type="Gene3D" id="3.40.1000.10">
    <property type="entry name" value="Mog1/PsbP, alpha/beta/alpha sandwich"/>
    <property type="match status" value="1"/>
</dbReference>
<evidence type="ECO:0000313" key="3">
    <source>
        <dbReference type="EMBL" id="SDD85579.1"/>
    </source>
</evidence>
<dbReference type="OrthoDB" id="3701056at2"/>
<keyword evidence="4" id="KW-1185">Reference proteome</keyword>
<keyword evidence="2" id="KW-0472">Membrane</keyword>
<dbReference type="STRING" id="1271860.SAMN05216174_12033"/>
<feature type="region of interest" description="Disordered" evidence="1">
    <location>
        <begin position="1"/>
        <end position="25"/>
    </location>
</feature>